<evidence type="ECO:0000313" key="3">
    <source>
        <dbReference type="Proteomes" id="UP000321491"/>
    </source>
</evidence>
<dbReference type="EMBL" id="BJXW01000012">
    <property type="protein sequence ID" value="GEN31023.1"/>
    <property type="molecule type" value="Genomic_DNA"/>
</dbReference>
<keyword evidence="1" id="KW-1133">Transmembrane helix</keyword>
<name>A0A511UZZ1_9BACI</name>
<dbReference type="AlphaFoldDB" id="A0A511UZZ1"/>
<evidence type="ECO:0000313" key="2">
    <source>
        <dbReference type="EMBL" id="GEN31023.1"/>
    </source>
</evidence>
<feature type="transmembrane region" description="Helical" evidence="1">
    <location>
        <begin position="41"/>
        <end position="63"/>
    </location>
</feature>
<sequence length="178" mass="20171">MLILLAIATLLLAFVIYVLHMIPGMSFVAKILQFGIGVVGFIFYMAFIMIAFGISGFLSYLVIPFLPIDGPGIIYGGELNTSKDYDTLNYKFMAFYALFCAIIYIIANYLLGLSKKIRYDSFLSLLFVSIMVVTFFPIIVPYVIPGMDVSYYAASVFAVMHFILMLLPNKKERYEEYN</sequence>
<feature type="transmembrane region" description="Helical" evidence="1">
    <location>
        <begin position="6"/>
        <end position="29"/>
    </location>
</feature>
<accession>A0A511UZZ1</accession>
<dbReference type="Proteomes" id="UP000321491">
    <property type="component" value="Unassembled WGS sequence"/>
</dbReference>
<organism evidence="2 3">
    <name type="scientific">Cerasibacillus quisquiliarum</name>
    <dbReference type="NCBI Taxonomy" id="227865"/>
    <lineage>
        <taxon>Bacteria</taxon>
        <taxon>Bacillati</taxon>
        <taxon>Bacillota</taxon>
        <taxon>Bacilli</taxon>
        <taxon>Bacillales</taxon>
        <taxon>Bacillaceae</taxon>
        <taxon>Cerasibacillus</taxon>
    </lineage>
</organism>
<keyword evidence="3" id="KW-1185">Reference proteome</keyword>
<keyword evidence="1" id="KW-0812">Transmembrane</keyword>
<proteinExistence type="predicted"/>
<evidence type="ECO:0000256" key="1">
    <source>
        <dbReference type="SAM" id="Phobius"/>
    </source>
</evidence>
<dbReference type="RefSeq" id="WP_146936838.1">
    <property type="nucleotide sequence ID" value="NZ_BJXW01000012.1"/>
</dbReference>
<keyword evidence="1" id="KW-0472">Membrane</keyword>
<feature type="transmembrane region" description="Helical" evidence="1">
    <location>
        <begin position="123"/>
        <end position="144"/>
    </location>
</feature>
<protein>
    <submittedName>
        <fullName evidence="2">Uncharacterized protein</fullName>
    </submittedName>
</protein>
<feature type="transmembrane region" description="Helical" evidence="1">
    <location>
        <begin position="150"/>
        <end position="167"/>
    </location>
</feature>
<feature type="transmembrane region" description="Helical" evidence="1">
    <location>
        <begin position="92"/>
        <end position="111"/>
    </location>
</feature>
<reference evidence="2 3" key="1">
    <citation type="submission" date="2019-07" db="EMBL/GenBank/DDBJ databases">
        <title>Whole genome shotgun sequence of Cerasibacillus quisquiliarum NBRC 102429.</title>
        <authorList>
            <person name="Hosoyama A."/>
            <person name="Uohara A."/>
            <person name="Ohji S."/>
            <person name="Ichikawa N."/>
        </authorList>
    </citation>
    <scope>NUCLEOTIDE SEQUENCE [LARGE SCALE GENOMIC DNA]</scope>
    <source>
        <strain evidence="2 3">NBRC 102429</strain>
    </source>
</reference>
<comment type="caution">
    <text evidence="2">The sequence shown here is derived from an EMBL/GenBank/DDBJ whole genome shotgun (WGS) entry which is preliminary data.</text>
</comment>
<gene>
    <name evidence="2" type="ORF">CQU01_12610</name>
</gene>